<comment type="caution">
    <text evidence="3">The sequence shown here is derived from an EMBL/GenBank/DDBJ whole genome shotgun (WGS) entry which is preliminary data.</text>
</comment>
<sequence length="294" mass="32117">MPDYNDSPKGYMRLLIPKNISHIESREFSHIDSLGNNRLNGVLRLEAVTRSNTCFTQGDLLMKEGKITNVLSREGTRVLIPGSSLKGAIRTYAEFLSNSCAGSGTASCTDRLCIVCSMFGTLGKLGRVQFNDVLVDESNLKITVVLGPSQWKGNATQTNVGKIYSHVFSDTGEKNSAYEVIEPGNSFNIEITLKGLTKKEFGLLAVAMGFSRKCFAVKLGRGKNIGFGSVALKPKNFLKVTALEETLISGEKLAELINDCANVYLQSVSSDKVIMENLDKIIEDSRMVLQLEEG</sequence>
<dbReference type="InterPro" id="IPR005537">
    <property type="entry name" value="RAMP_III_fam"/>
</dbReference>
<dbReference type="PANTHER" id="PTHR35579">
    <property type="entry name" value="CRISPR SYSTEM CMS ENDORIBONUCLEASE CSM3"/>
    <property type="match status" value="1"/>
</dbReference>
<evidence type="ECO:0000256" key="1">
    <source>
        <dbReference type="ARBA" id="ARBA00023118"/>
    </source>
</evidence>
<dbReference type="EMBL" id="DSBT01000016">
    <property type="protein sequence ID" value="HDP76668.1"/>
    <property type="molecule type" value="Genomic_DNA"/>
</dbReference>
<gene>
    <name evidence="3" type="ORF">ENN47_00485</name>
</gene>
<name>A0A7C1H7T2_9BACT</name>
<evidence type="ECO:0000313" key="3">
    <source>
        <dbReference type="EMBL" id="HDP76668.1"/>
    </source>
</evidence>
<keyword evidence="1" id="KW-0051">Antiviral defense</keyword>
<dbReference type="PANTHER" id="PTHR35579:SF3">
    <property type="entry name" value="CRISPR SYSTEM CMS ENDORIBONUCLEASE CSM3"/>
    <property type="match status" value="1"/>
</dbReference>
<reference evidence="3" key="1">
    <citation type="journal article" date="2020" name="mSystems">
        <title>Genome- and Community-Level Interaction Insights into Carbon Utilization and Element Cycling Functions of Hydrothermarchaeota in Hydrothermal Sediment.</title>
        <authorList>
            <person name="Zhou Z."/>
            <person name="Liu Y."/>
            <person name="Xu W."/>
            <person name="Pan J."/>
            <person name="Luo Z.H."/>
            <person name="Li M."/>
        </authorList>
    </citation>
    <scope>NUCLEOTIDE SEQUENCE [LARGE SCALE GENOMIC DNA]</scope>
    <source>
        <strain evidence="3">SpSt-1179</strain>
    </source>
</reference>
<accession>A0A7C1H7T2</accession>
<protein>
    <recommendedName>
        <fullName evidence="2">CRISPR type III-associated protein domain-containing protein</fullName>
    </recommendedName>
</protein>
<dbReference type="InterPro" id="IPR052216">
    <property type="entry name" value="CRISPR_Csm3_endoribonuclease"/>
</dbReference>
<dbReference type="GO" id="GO:0051607">
    <property type="term" value="P:defense response to virus"/>
    <property type="evidence" value="ECO:0007669"/>
    <property type="project" value="UniProtKB-KW"/>
</dbReference>
<proteinExistence type="predicted"/>
<dbReference type="Proteomes" id="UP000886198">
    <property type="component" value="Unassembled WGS sequence"/>
</dbReference>
<dbReference type="AlphaFoldDB" id="A0A7C1H7T2"/>
<evidence type="ECO:0000259" key="2">
    <source>
        <dbReference type="Pfam" id="PF03787"/>
    </source>
</evidence>
<organism evidence="3">
    <name type="scientific">Mesotoga infera</name>
    <dbReference type="NCBI Taxonomy" id="1236046"/>
    <lineage>
        <taxon>Bacteria</taxon>
        <taxon>Thermotogati</taxon>
        <taxon>Thermotogota</taxon>
        <taxon>Thermotogae</taxon>
        <taxon>Kosmotogales</taxon>
        <taxon>Kosmotogaceae</taxon>
        <taxon>Mesotoga</taxon>
    </lineage>
</organism>
<dbReference type="Pfam" id="PF03787">
    <property type="entry name" value="RAMPs"/>
    <property type="match status" value="1"/>
</dbReference>
<feature type="domain" description="CRISPR type III-associated protein" evidence="2">
    <location>
        <begin position="66"/>
        <end position="230"/>
    </location>
</feature>